<comment type="caution">
    <text evidence="21">The sequence shown here is derived from an EMBL/GenBank/DDBJ whole genome shotgun (WGS) entry which is preliminary data.</text>
</comment>
<name>A0A9P6RAH6_9FUNG</name>
<evidence type="ECO:0000256" key="3">
    <source>
        <dbReference type="ARBA" id="ARBA00022679"/>
    </source>
</evidence>
<dbReference type="FunFam" id="1.20.142.10:FF:000001">
    <property type="entry name" value="Poly [ADP-ribose] polymerase"/>
    <property type="match status" value="1"/>
</dbReference>
<comment type="catalytic activity">
    <reaction evidence="14">
        <text>NAD(+) + (ADP-D-ribosyl)n-acceptor = nicotinamide + (ADP-D-ribosyl)n+1-acceptor + H(+).</text>
        <dbReference type="EC" id="2.4.2.30"/>
    </reaction>
</comment>
<dbReference type="Pfam" id="PF02877">
    <property type="entry name" value="PARP_reg"/>
    <property type="match status" value="1"/>
</dbReference>
<dbReference type="InterPro" id="IPR036930">
    <property type="entry name" value="WGR_dom_sf"/>
</dbReference>
<evidence type="ECO:0000256" key="4">
    <source>
        <dbReference type="ARBA" id="ARBA00022695"/>
    </source>
</evidence>
<evidence type="ECO:0000259" key="20">
    <source>
        <dbReference type="PROSITE" id="PS51977"/>
    </source>
</evidence>
<accession>A0A9P6RAH6</accession>
<proteinExistence type="inferred from homology"/>
<feature type="compositionally biased region" description="Basic and acidic residues" evidence="16">
    <location>
        <begin position="318"/>
        <end position="327"/>
    </location>
</feature>
<feature type="region of interest" description="Disordered" evidence="16">
    <location>
        <begin position="268"/>
        <end position="327"/>
    </location>
</feature>
<dbReference type="PROSITE" id="PS50172">
    <property type="entry name" value="BRCT"/>
    <property type="match status" value="1"/>
</dbReference>
<dbReference type="Gene3D" id="3.40.50.10190">
    <property type="entry name" value="BRCT domain"/>
    <property type="match status" value="1"/>
</dbReference>
<evidence type="ECO:0000256" key="12">
    <source>
        <dbReference type="ARBA" id="ARBA00023242"/>
    </source>
</evidence>
<keyword evidence="22" id="KW-1185">Reference proteome</keyword>
<keyword evidence="3 15" id="KW-0808">Transferase</keyword>
<evidence type="ECO:0000256" key="5">
    <source>
        <dbReference type="ARBA" id="ARBA00022723"/>
    </source>
</evidence>
<evidence type="ECO:0000256" key="14">
    <source>
        <dbReference type="ARBA" id="ARBA00033987"/>
    </source>
</evidence>
<dbReference type="PROSITE" id="PS51059">
    <property type="entry name" value="PARP_CATALYTIC"/>
    <property type="match status" value="1"/>
</dbReference>
<gene>
    <name evidence="21" type="primary">PARP2</name>
    <name evidence="21" type="ORF">BGZ99_008085</name>
</gene>
<dbReference type="GO" id="GO:0016779">
    <property type="term" value="F:nucleotidyltransferase activity"/>
    <property type="evidence" value="ECO:0007669"/>
    <property type="project" value="UniProtKB-KW"/>
</dbReference>
<sequence length="689" mass="77155">MPPKRAAKTATPPPPPVFTDCVFCIAGTLPLKQKEIGTLLEKDHMNGTLSSAFTKKVTHLITTENEIKKPTIKVTQAQASGTVALVKLDWILDSEAAKKRLDITPYLLVPAPSSSAATTTVADSNDSSTTNQTASKRKVDDDSDDEIEDKVQKKIKTLTDKVAKSADAPVKIRQPPIDRACTLGSHYSVYVDDTIAWNARLNQTEIGHNNNKFYLIQLLASSSSLSYAVFSHWGRVGTNGQKATDMYGDLSSAKAGFERKFRDKTKNGWSDRDNFVKHPGKYHLLPPDDGDSDEEDAEDADKAASSKGKKVKEETEEEKPAVPESKLHPKVQGLMELIFNTGMMNRQMKELDYDADKMPLGKLAKTTILQGYETLKKISVALDKPTVNIGELSDLSSEFYTVIPHNFGRHVPPIIRDAPTLKKKLEMLEALGEIEIAQRLMKENKKADEALTMNPLDQQFSSLKLNKLEPMDKNSDRFKLIEQFVRNSHGATHSAYQLVIDEVFDLDRQGEAKRFDDAGFNQLHNRRLLWHGSRLTNYVGILSQGLRIAPPEAPVTGYMFDKGAYFADCVSKSANYCFTDRHNDTGLMLLCEVALGDMFEIEQSDYRAKINSENAGKQSTKGLGLSYPEPAQDVIIDDNLRVQAGPLTTEKQKGNYGFRLQYNEYIVYNTSQIKMRYLIRMKFDYGKRR</sequence>
<dbReference type="Gene3D" id="2.20.140.10">
    <property type="entry name" value="WGR domain"/>
    <property type="match status" value="1"/>
</dbReference>
<keyword evidence="9" id="KW-0862">Zinc</keyword>
<dbReference type="GO" id="GO:0008270">
    <property type="term" value="F:zinc ion binding"/>
    <property type="evidence" value="ECO:0007669"/>
    <property type="project" value="UniProtKB-KW"/>
</dbReference>
<dbReference type="GO" id="GO:0003677">
    <property type="term" value="F:DNA binding"/>
    <property type="evidence" value="ECO:0007669"/>
    <property type="project" value="UniProtKB-KW"/>
</dbReference>
<dbReference type="SMART" id="SM00292">
    <property type="entry name" value="BRCT"/>
    <property type="match status" value="1"/>
</dbReference>
<evidence type="ECO:0000256" key="9">
    <source>
        <dbReference type="ARBA" id="ARBA00022833"/>
    </source>
</evidence>
<dbReference type="Proteomes" id="UP000738325">
    <property type="component" value="Unassembled WGS sequence"/>
</dbReference>
<dbReference type="SMART" id="SM00773">
    <property type="entry name" value="WGR"/>
    <property type="match status" value="1"/>
</dbReference>
<dbReference type="PANTHER" id="PTHR10459:SF60">
    <property type="entry name" value="POLY [ADP-RIBOSE] POLYMERASE 2"/>
    <property type="match status" value="1"/>
</dbReference>
<comment type="similarity">
    <text evidence="13">Belongs to the ARTD/PARP family.</text>
</comment>
<feature type="region of interest" description="Disordered" evidence="16">
    <location>
        <begin position="117"/>
        <end position="147"/>
    </location>
</feature>
<keyword evidence="12" id="KW-0539">Nucleus</keyword>
<dbReference type="GO" id="GO:1990404">
    <property type="term" value="F:NAD+-protein mono-ADP-ribosyltransferase activity"/>
    <property type="evidence" value="ECO:0007669"/>
    <property type="project" value="TreeGrafter"/>
</dbReference>
<dbReference type="SUPFAM" id="SSF52113">
    <property type="entry name" value="BRCT domain"/>
    <property type="match status" value="1"/>
</dbReference>
<dbReference type="GO" id="GO:0005730">
    <property type="term" value="C:nucleolus"/>
    <property type="evidence" value="ECO:0007669"/>
    <property type="project" value="TreeGrafter"/>
</dbReference>
<dbReference type="InterPro" id="IPR036616">
    <property type="entry name" value="Poly(ADP-ribose)pol_reg_dom_sf"/>
</dbReference>
<evidence type="ECO:0000259" key="17">
    <source>
        <dbReference type="PROSITE" id="PS50172"/>
    </source>
</evidence>
<evidence type="ECO:0000256" key="15">
    <source>
        <dbReference type="RuleBase" id="RU362114"/>
    </source>
</evidence>
<dbReference type="InterPro" id="IPR036420">
    <property type="entry name" value="BRCT_dom_sf"/>
</dbReference>
<dbReference type="OrthoDB" id="2017365at2759"/>
<dbReference type="Pfam" id="PF00533">
    <property type="entry name" value="BRCT"/>
    <property type="match status" value="1"/>
</dbReference>
<dbReference type="Pfam" id="PF05406">
    <property type="entry name" value="WGR"/>
    <property type="match status" value="1"/>
</dbReference>
<organism evidence="21 22">
    <name type="scientific">Dissophora globulifera</name>
    <dbReference type="NCBI Taxonomy" id="979702"/>
    <lineage>
        <taxon>Eukaryota</taxon>
        <taxon>Fungi</taxon>
        <taxon>Fungi incertae sedis</taxon>
        <taxon>Mucoromycota</taxon>
        <taxon>Mortierellomycotina</taxon>
        <taxon>Mortierellomycetes</taxon>
        <taxon>Mortierellales</taxon>
        <taxon>Mortierellaceae</taxon>
        <taxon>Dissophora</taxon>
    </lineage>
</organism>
<dbReference type="FunFam" id="2.20.140.10:FF:000001">
    <property type="entry name" value="Poly [ADP-ribose] polymerase"/>
    <property type="match status" value="1"/>
</dbReference>
<feature type="domain" description="BRCT" evidence="17">
    <location>
        <begin position="13"/>
        <end position="108"/>
    </location>
</feature>
<dbReference type="PANTHER" id="PTHR10459">
    <property type="entry name" value="DNA LIGASE"/>
    <property type="match status" value="1"/>
</dbReference>
<evidence type="ECO:0000313" key="22">
    <source>
        <dbReference type="Proteomes" id="UP000738325"/>
    </source>
</evidence>
<feature type="compositionally biased region" description="Acidic residues" evidence="16">
    <location>
        <begin position="288"/>
        <end position="299"/>
    </location>
</feature>
<keyword evidence="7" id="KW-0013">ADP-ribosylation</keyword>
<evidence type="ECO:0000313" key="21">
    <source>
        <dbReference type="EMBL" id="KAG0314505.1"/>
    </source>
</evidence>
<keyword evidence="4" id="KW-0548">Nucleotidyltransferase</keyword>
<dbReference type="AlphaFoldDB" id="A0A9P6RAH6"/>
<dbReference type="SUPFAM" id="SSF142921">
    <property type="entry name" value="WGR domain-like"/>
    <property type="match status" value="1"/>
</dbReference>
<dbReference type="InterPro" id="IPR004102">
    <property type="entry name" value="Poly(ADP-ribose)pol_reg_dom"/>
</dbReference>
<dbReference type="EMBL" id="JAAAIP010000608">
    <property type="protein sequence ID" value="KAG0314505.1"/>
    <property type="molecule type" value="Genomic_DNA"/>
</dbReference>
<evidence type="ECO:0000256" key="10">
    <source>
        <dbReference type="ARBA" id="ARBA00023027"/>
    </source>
</evidence>
<dbReference type="InterPro" id="IPR001357">
    <property type="entry name" value="BRCT_dom"/>
</dbReference>
<dbReference type="InterPro" id="IPR012317">
    <property type="entry name" value="Poly(ADP-ribose)pol_cat_dom"/>
</dbReference>
<dbReference type="GO" id="GO:0006302">
    <property type="term" value="P:double-strand break repair"/>
    <property type="evidence" value="ECO:0007669"/>
    <property type="project" value="TreeGrafter"/>
</dbReference>
<dbReference type="GO" id="GO:0070212">
    <property type="term" value="P:protein poly-ADP-ribosylation"/>
    <property type="evidence" value="ECO:0007669"/>
    <property type="project" value="TreeGrafter"/>
</dbReference>
<keyword evidence="8" id="KW-0863">Zinc-finger</keyword>
<keyword evidence="5" id="KW-0479">Metal-binding</keyword>
<evidence type="ECO:0000256" key="2">
    <source>
        <dbReference type="ARBA" id="ARBA00022676"/>
    </source>
</evidence>
<dbReference type="GO" id="GO:0003950">
    <property type="term" value="F:NAD+ poly-ADP-ribosyltransferase activity"/>
    <property type="evidence" value="ECO:0007669"/>
    <property type="project" value="UniProtKB-UniRule"/>
</dbReference>
<evidence type="ECO:0000256" key="6">
    <source>
        <dbReference type="ARBA" id="ARBA00022737"/>
    </source>
</evidence>
<dbReference type="Gene3D" id="1.20.142.10">
    <property type="entry name" value="Poly(ADP-ribose) polymerase, regulatory domain"/>
    <property type="match status" value="1"/>
</dbReference>
<protein>
    <recommendedName>
        <fullName evidence="15">Poly [ADP-ribose] polymerase</fullName>
        <shortName evidence="15">PARP</shortName>
        <ecNumber evidence="15">2.4.2.-</ecNumber>
    </recommendedName>
</protein>
<evidence type="ECO:0000256" key="11">
    <source>
        <dbReference type="ARBA" id="ARBA00023125"/>
    </source>
</evidence>
<keyword evidence="10 15" id="KW-0520">NAD</keyword>
<feature type="domain" description="PARP alpha-helical" evidence="19">
    <location>
        <begin position="324"/>
        <end position="442"/>
    </location>
</feature>
<evidence type="ECO:0000256" key="1">
    <source>
        <dbReference type="ARBA" id="ARBA00004123"/>
    </source>
</evidence>
<dbReference type="Gene3D" id="3.90.228.10">
    <property type="match status" value="1"/>
</dbReference>
<evidence type="ECO:0000256" key="16">
    <source>
        <dbReference type="SAM" id="MobiDB-lite"/>
    </source>
</evidence>
<evidence type="ECO:0000256" key="13">
    <source>
        <dbReference type="ARBA" id="ARBA00024347"/>
    </source>
</evidence>
<evidence type="ECO:0000256" key="7">
    <source>
        <dbReference type="ARBA" id="ARBA00022765"/>
    </source>
</evidence>
<dbReference type="SUPFAM" id="SSF56399">
    <property type="entry name" value="ADP-ribosylation"/>
    <property type="match status" value="1"/>
</dbReference>
<dbReference type="CDD" id="cd01437">
    <property type="entry name" value="parp_like"/>
    <property type="match status" value="1"/>
</dbReference>
<dbReference type="FunFam" id="3.90.228.10:FF:000002">
    <property type="entry name" value="Poly [ADP-ribose] polymerase"/>
    <property type="match status" value="1"/>
</dbReference>
<dbReference type="PROSITE" id="PS51060">
    <property type="entry name" value="PARP_ALPHA_HD"/>
    <property type="match status" value="1"/>
</dbReference>
<dbReference type="InterPro" id="IPR008893">
    <property type="entry name" value="WGR_domain"/>
</dbReference>
<keyword evidence="6" id="KW-0677">Repeat</keyword>
<evidence type="ECO:0000259" key="18">
    <source>
        <dbReference type="PROSITE" id="PS51059"/>
    </source>
</evidence>
<dbReference type="SUPFAM" id="SSF47587">
    <property type="entry name" value="Domain of poly(ADP-ribose) polymerase"/>
    <property type="match status" value="1"/>
</dbReference>
<reference evidence="21" key="1">
    <citation type="journal article" date="2020" name="Fungal Divers.">
        <title>Resolving the Mortierellaceae phylogeny through synthesis of multi-gene phylogenetics and phylogenomics.</title>
        <authorList>
            <person name="Vandepol N."/>
            <person name="Liber J."/>
            <person name="Desiro A."/>
            <person name="Na H."/>
            <person name="Kennedy M."/>
            <person name="Barry K."/>
            <person name="Grigoriev I.V."/>
            <person name="Miller A.N."/>
            <person name="O'Donnell K."/>
            <person name="Stajich J.E."/>
            <person name="Bonito G."/>
        </authorList>
    </citation>
    <scope>NUCLEOTIDE SEQUENCE</scope>
    <source>
        <strain evidence="21">REB-010B</strain>
    </source>
</reference>
<feature type="compositionally biased region" description="Low complexity" evidence="16">
    <location>
        <begin position="117"/>
        <end position="131"/>
    </location>
</feature>
<dbReference type="EC" id="2.4.2.-" evidence="15"/>
<keyword evidence="2 15" id="KW-0328">Glycosyltransferase</keyword>
<comment type="subcellular location">
    <subcellularLocation>
        <location evidence="1">Nucleus</location>
    </subcellularLocation>
</comment>
<evidence type="ECO:0000256" key="8">
    <source>
        <dbReference type="ARBA" id="ARBA00022771"/>
    </source>
</evidence>
<keyword evidence="11" id="KW-0238">DNA-binding</keyword>
<evidence type="ECO:0000259" key="19">
    <source>
        <dbReference type="PROSITE" id="PS51060"/>
    </source>
</evidence>
<feature type="domain" description="WGR" evidence="20">
    <location>
        <begin position="186"/>
        <end position="282"/>
    </location>
</feature>
<dbReference type="InterPro" id="IPR050800">
    <property type="entry name" value="ARTD/PARP"/>
</dbReference>
<feature type="domain" description="PARP catalytic" evidence="18">
    <location>
        <begin position="454"/>
        <end position="689"/>
    </location>
</feature>
<dbReference type="PROSITE" id="PS51977">
    <property type="entry name" value="WGR"/>
    <property type="match status" value="1"/>
</dbReference>
<dbReference type="Pfam" id="PF00644">
    <property type="entry name" value="PARP"/>
    <property type="match status" value="1"/>
</dbReference>